<dbReference type="EMBL" id="CP120733">
    <property type="protein sequence ID" value="WFD11915.1"/>
    <property type="molecule type" value="Genomic_DNA"/>
</dbReference>
<sequence>MRAWGISNFENDSDLDWTYKLIESNDYSFIYSAIQK</sequence>
<proteinExistence type="predicted"/>
<dbReference type="InterPro" id="IPR025355">
    <property type="entry name" value="DUF4259"/>
</dbReference>
<dbReference type="Pfam" id="PF14078">
    <property type="entry name" value="DUF4259"/>
    <property type="match status" value="1"/>
</dbReference>
<evidence type="ECO:0000313" key="2">
    <source>
        <dbReference type="Proteomes" id="UP001222800"/>
    </source>
</evidence>
<accession>A0ABY8EG35</accession>
<reference evidence="1 2" key="1">
    <citation type="submission" date="2023-03" db="EMBL/GenBank/DDBJ databases">
        <title>Complete genome sequence of Tepidibacter sp. SWIR-1, isolated from a deep-sea hydrothermal vent.</title>
        <authorList>
            <person name="Li X."/>
        </authorList>
    </citation>
    <scope>NUCLEOTIDE SEQUENCE [LARGE SCALE GENOMIC DNA]</scope>
    <source>
        <strain evidence="1 2">SWIR-1</strain>
    </source>
</reference>
<keyword evidence="2" id="KW-1185">Reference proteome</keyword>
<dbReference type="Proteomes" id="UP001222800">
    <property type="component" value="Chromosome"/>
</dbReference>
<dbReference type="RefSeq" id="WP_277734136.1">
    <property type="nucleotide sequence ID" value="NZ_CP120733.1"/>
</dbReference>
<evidence type="ECO:0000313" key="1">
    <source>
        <dbReference type="EMBL" id="WFD11915.1"/>
    </source>
</evidence>
<gene>
    <name evidence="1" type="ORF">P4S50_07520</name>
</gene>
<name>A0ABY8EG35_9FIRM</name>
<organism evidence="1 2">
    <name type="scientific">Tepidibacter hydrothermalis</name>
    <dbReference type="NCBI Taxonomy" id="3036126"/>
    <lineage>
        <taxon>Bacteria</taxon>
        <taxon>Bacillati</taxon>
        <taxon>Bacillota</taxon>
        <taxon>Clostridia</taxon>
        <taxon>Peptostreptococcales</taxon>
        <taxon>Peptostreptococcaceae</taxon>
        <taxon>Tepidibacter</taxon>
    </lineage>
</organism>
<protein>
    <submittedName>
        <fullName evidence="1">DUF4259 domain-containing protein</fullName>
    </submittedName>
</protein>